<reference evidence="4 5" key="1">
    <citation type="journal article" date="2014" name="PLoS Genet.">
        <title>Phylogenetically driven sequencing of extremely halophilic archaea reveals strategies for static and dynamic osmo-response.</title>
        <authorList>
            <person name="Becker E.A."/>
            <person name="Seitzer P.M."/>
            <person name="Tritt A."/>
            <person name="Larsen D."/>
            <person name="Krusor M."/>
            <person name="Yao A.I."/>
            <person name="Wu D."/>
            <person name="Madern D."/>
            <person name="Eisen J.A."/>
            <person name="Darling A.E."/>
            <person name="Facciotti M.T."/>
        </authorList>
    </citation>
    <scope>NUCLEOTIDE SEQUENCE [LARGE SCALE GENOMIC DNA]</scope>
    <source>
        <strain evidence="4 5">JCM 10879</strain>
    </source>
</reference>
<dbReference type="Pfam" id="PF09851">
    <property type="entry name" value="SHOCT"/>
    <property type="match status" value="1"/>
</dbReference>
<dbReference type="InterPro" id="IPR018649">
    <property type="entry name" value="SHOCT"/>
</dbReference>
<keyword evidence="5" id="KW-1185">Reference proteome</keyword>
<accession>M0L1N9</accession>
<evidence type="ECO:0000256" key="1">
    <source>
        <dbReference type="SAM" id="MobiDB-lite"/>
    </source>
</evidence>
<feature type="region of interest" description="Disordered" evidence="1">
    <location>
        <begin position="118"/>
        <end position="161"/>
    </location>
</feature>
<protein>
    <recommendedName>
        <fullName evidence="3">SHOCT domain-containing protein</fullName>
    </recommendedName>
</protein>
<keyword evidence="2" id="KW-1133">Transmembrane helix</keyword>
<keyword evidence="2" id="KW-0812">Transmembrane</keyword>
<evidence type="ECO:0000256" key="2">
    <source>
        <dbReference type="SAM" id="Phobius"/>
    </source>
</evidence>
<feature type="domain" description="SHOCT" evidence="3">
    <location>
        <begin position="81"/>
        <end position="107"/>
    </location>
</feature>
<evidence type="ECO:0000313" key="5">
    <source>
        <dbReference type="Proteomes" id="UP000011607"/>
    </source>
</evidence>
<organism evidence="4 5">
    <name type="scientific">Halobiforma nitratireducens JCM 10879</name>
    <dbReference type="NCBI Taxonomy" id="1227454"/>
    <lineage>
        <taxon>Archaea</taxon>
        <taxon>Methanobacteriati</taxon>
        <taxon>Methanobacteriota</taxon>
        <taxon>Stenosarchaea group</taxon>
        <taxon>Halobacteria</taxon>
        <taxon>Halobacteriales</taxon>
        <taxon>Natrialbaceae</taxon>
        <taxon>Halobiforma</taxon>
    </lineage>
</organism>
<dbReference type="eggNOG" id="arCOG03911">
    <property type="taxonomic scope" value="Archaea"/>
</dbReference>
<gene>
    <name evidence="4" type="ORF">C446_17806</name>
</gene>
<evidence type="ECO:0000313" key="4">
    <source>
        <dbReference type="EMBL" id="EMA27466.1"/>
    </source>
</evidence>
<feature type="transmembrane region" description="Helical" evidence="2">
    <location>
        <begin position="37"/>
        <end position="54"/>
    </location>
</feature>
<dbReference type="Proteomes" id="UP000011607">
    <property type="component" value="Unassembled WGS sequence"/>
</dbReference>
<keyword evidence="2" id="KW-0472">Membrane</keyword>
<feature type="compositionally biased region" description="Basic and acidic residues" evidence="1">
    <location>
        <begin position="132"/>
        <end position="161"/>
    </location>
</feature>
<dbReference type="AlphaFoldDB" id="M0L1N9"/>
<proteinExistence type="predicted"/>
<sequence>MDLREFVAEDLWLLIGIVTFALLSIVGTVGLEPIAGLIAIVGWFLLTPIFLFWGEEIADALFDEESGEFRRATADDAGEDDAIAELKRRYAAGEIDDAEFERRLERLVGVDDALEGVFSDGDERMGTGIDTDLERTDREQRPEREWQRDRDRERERERERT</sequence>
<dbReference type="PATRIC" id="fig|1227454.3.peg.3634"/>
<dbReference type="EMBL" id="AOMA01000201">
    <property type="protein sequence ID" value="EMA27466.1"/>
    <property type="molecule type" value="Genomic_DNA"/>
</dbReference>
<evidence type="ECO:0000259" key="3">
    <source>
        <dbReference type="Pfam" id="PF09851"/>
    </source>
</evidence>
<name>M0L1N9_9EURY</name>
<comment type="caution">
    <text evidence="4">The sequence shown here is derived from an EMBL/GenBank/DDBJ whole genome shotgun (WGS) entry which is preliminary data.</text>
</comment>
<feature type="transmembrane region" description="Helical" evidence="2">
    <location>
        <begin position="12"/>
        <end position="31"/>
    </location>
</feature>